<dbReference type="Pfam" id="PF13714">
    <property type="entry name" value="PEP_mutase"/>
    <property type="match status" value="1"/>
</dbReference>
<dbReference type="InterPro" id="IPR039556">
    <property type="entry name" value="ICL/PEPM"/>
</dbReference>
<dbReference type="EMBL" id="OBEG01000010">
    <property type="protein sequence ID" value="SNY89829.1"/>
    <property type="molecule type" value="Genomic_DNA"/>
</dbReference>
<keyword evidence="2" id="KW-0456">Lyase</keyword>
<dbReference type="InterPro" id="IPR015813">
    <property type="entry name" value="Pyrv/PenolPyrv_kinase-like_dom"/>
</dbReference>
<dbReference type="GO" id="GO:0016829">
    <property type="term" value="F:lyase activity"/>
    <property type="evidence" value="ECO:0007669"/>
    <property type="project" value="UniProtKB-KW"/>
</dbReference>
<dbReference type="PANTHER" id="PTHR42905">
    <property type="entry name" value="PHOSPHOENOLPYRUVATE CARBOXYLASE"/>
    <property type="match status" value="1"/>
</dbReference>
<sequence>MDGFGGGRTDTLATALDSTNDTHSTVITQRGGSIHPGRIRTTDRRSRDTVGAMDKVTAFHELHHRAVPLVLPNAWDFASAAVLAAEGFPAIGTTSLGVAAAAGVPDGTGVTRAETLALARRLARLAVPVTVDIEGGFSDEPVEVAEFVAELDELGIAGINIEDGRADTELADPEHQAALIAAIKERTPTVFVNARVDTHWLGIDSETTLERAARYARAGADGLFVPGLTEPDAIRRVVESVSLPVNVLYAVGGPTVAELAELGVRRISTGSLLYRAALAAAVDVADAVRAGRPVAAGIPSYRDIQANSLP</sequence>
<evidence type="ECO:0000256" key="1">
    <source>
        <dbReference type="SAM" id="MobiDB-lite"/>
    </source>
</evidence>
<feature type="compositionally biased region" description="Polar residues" evidence="1">
    <location>
        <begin position="16"/>
        <end position="31"/>
    </location>
</feature>
<accession>A0A285LY16</accession>
<dbReference type="STRING" id="1379680.GCA_001612615_06715"/>
<reference evidence="2 3" key="1">
    <citation type="submission" date="2017-09" db="EMBL/GenBank/DDBJ databases">
        <authorList>
            <person name="Ehlers B."/>
            <person name="Leendertz F.H."/>
        </authorList>
    </citation>
    <scope>NUCLEOTIDE SEQUENCE [LARGE SCALE GENOMIC DNA]</scope>
    <source>
        <strain evidence="2 3">DSM 45537</strain>
    </source>
</reference>
<dbReference type="CDD" id="cd00377">
    <property type="entry name" value="ICL_PEPM"/>
    <property type="match status" value="1"/>
</dbReference>
<evidence type="ECO:0000313" key="3">
    <source>
        <dbReference type="Proteomes" id="UP000219565"/>
    </source>
</evidence>
<dbReference type="InterPro" id="IPR040442">
    <property type="entry name" value="Pyrv_kinase-like_dom_sf"/>
</dbReference>
<name>A0A285LY16_9NOCA</name>
<keyword evidence="3" id="KW-1185">Reference proteome</keyword>
<evidence type="ECO:0000313" key="2">
    <source>
        <dbReference type="EMBL" id="SNY89829.1"/>
    </source>
</evidence>
<proteinExistence type="predicted"/>
<dbReference type="PANTHER" id="PTHR42905:SF16">
    <property type="entry name" value="CARBOXYPHOSPHONOENOLPYRUVATE PHOSPHONOMUTASE-LIKE PROTEIN (AFU_ORTHOLOGUE AFUA_5G07230)"/>
    <property type="match status" value="1"/>
</dbReference>
<protein>
    <submittedName>
        <fullName evidence="2">2-Methylisocitrate lyase, PEP mutase family</fullName>
    </submittedName>
</protein>
<dbReference type="AlphaFoldDB" id="A0A285LY16"/>
<gene>
    <name evidence="2" type="ORF">SAMN04244553_0146</name>
</gene>
<dbReference type="SUPFAM" id="SSF51621">
    <property type="entry name" value="Phosphoenolpyruvate/pyruvate domain"/>
    <property type="match status" value="1"/>
</dbReference>
<dbReference type="Gene3D" id="3.20.20.60">
    <property type="entry name" value="Phosphoenolpyruvate-binding domains"/>
    <property type="match status" value="1"/>
</dbReference>
<organism evidence="2 3">
    <name type="scientific">Nocardia amikacinitolerans</name>
    <dbReference type="NCBI Taxonomy" id="756689"/>
    <lineage>
        <taxon>Bacteria</taxon>
        <taxon>Bacillati</taxon>
        <taxon>Actinomycetota</taxon>
        <taxon>Actinomycetes</taxon>
        <taxon>Mycobacteriales</taxon>
        <taxon>Nocardiaceae</taxon>
        <taxon>Nocardia</taxon>
    </lineage>
</organism>
<dbReference type="Proteomes" id="UP000219565">
    <property type="component" value="Unassembled WGS sequence"/>
</dbReference>
<feature type="region of interest" description="Disordered" evidence="1">
    <location>
        <begin position="15"/>
        <end position="46"/>
    </location>
</feature>